<dbReference type="Proteomes" id="UP000018936">
    <property type="component" value="Unassembled WGS sequence"/>
</dbReference>
<evidence type="ECO:0000256" key="1">
    <source>
        <dbReference type="SAM" id="MobiDB-lite"/>
    </source>
</evidence>
<proteinExistence type="predicted"/>
<dbReference type="AlphaFoldDB" id="V8NHW4"/>
<gene>
    <name evidence="2" type="primary">RRBP1</name>
    <name evidence="2" type="ORF">L345_13018</name>
</gene>
<keyword evidence="3" id="KW-1185">Reference proteome</keyword>
<dbReference type="EMBL" id="AZIM01004076">
    <property type="protein sequence ID" value="ETE61233.1"/>
    <property type="molecule type" value="Genomic_DNA"/>
</dbReference>
<evidence type="ECO:0000313" key="2">
    <source>
        <dbReference type="EMBL" id="ETE61233.1"/>
    </source>
</evidence>
<evidence type="ECO:0000313" key="3">
    <source>
        <dbReference type="Proteomes" id="UP000018936"/>
    </source>
</evidence>
<protein>
    <submittedName>
        <fullName evidence="2">Ribosome-binding protein 1</fullName>
    </submittedName>
</protein>
<name>V8NHW4_OPHHA</name>
<organism evidence="2 3">
    <name type="scientific">Ophiophagus hannah</name>
    <name type="common">King cobra</name>
    <name type="synonym">Naja hannah</name>
    <dbReference type="NCBI Taxonomy" id="8665"/>
    <lineage>
        <taxon>Eukaryota</taxon>
        <taxon>Metazoa</taxon>
        <taxon>Chordata</taxon>
        <taxon>Craniata</taxon>
        <taxon>Vertebrata</taxon>
        <taxon>Euteleostomi</taxon>
        <taxon>Lepidosauria</taxon>
        <taxon>Squamata</taxon>
        <taxon>Bifurcata</taxon>
        <taxon>Unidentata</taxon>
        <taxon>Episquamata</taxon>
        <taxon>Toxicofera</taxon>
        <taxon>Serpentes</taxon>
        <taxon>Colubroidea</taxon>
        <taxon>Elapidae</taxon>
        <taxon>Elapinae</taxon>
        <taxon>Ophiophagus</taxon>
    </lineage>
</organism>
<reference evidence="2 3" key="1">
    <citation type="journal article" date="2013" name="Proc. Natl. Acad. Sci. U.S.A.">
        <title>The king cobra genome reveals dynamic gene evolution and adaptation in the snake venom system.</title>
        <authorList>
            <person name="Vonk F.J."/>
            <person name="Casewell N.R."/>
            <person name="Henkel C.V."/>
            <person name="Heimberg A.M."/>
            <person name="Jansen H.J."/>
            <person name="McCleary R.J."/>
            <person name="Kerkkamp H.M."/>
            <person name="Vos R.A."/>
            <person name="Guerreiro I."/>
            <person name="Calvete J.J."/>
            <person name="Wuster W."/>
            <person name="Woods A.E."/>
            <person name="Logan J.M."/>
            <person name="Harrison R.A."/>
            <person name="Castoe T.A."/>
            <person name="de Koning A.P."/>
            <person name="Pollock D.D."/>
            <person name="Yandell M."/>
            <person name="Calderon D."/>
            <person name="Renjifo C."/>
            <person name="Currier R.B."/>
            <person name="Salgado D."/>
            <person name="Pla D."/>
            <person name="Sanz L."/>
            <person name="Hyder A.S."/>
            <person name="Ribeiro J.M."/>
            <person name="Arntzen J.W."/>
            <person name="van den Thillart G.E."/>
            <person name="Boetzer M."/>
            <person name="Pirovano W."/>
            <person name="Dirks R.P."/>
            <person name="Spaink H.P."/>
            <person name="Duboule D."/>
            <person name="McGlinn E."/>
            <person name="Kini R.M."/>
            <person name="Richardson M.K."/>
        </authorList>
    </citation>
    <scope>NUCLEOTIDE SEQUENCE</scope>
    <source>
        <tissue evidence="2">Blood</tissue>
    </source>
</reference>
<accession>V8NHW4</accession>
<feature type="region of interest" description="Disordered" evidence="1">
    <location>
        <begin position="1"/>
        <end position="94"/>
    </location>
</feature>
<comment type="caution">
    <text evidence="2">The sequence shown here is derived from an EMBL/GenBank/DDBJ whole genome shotgun (WGS) entry which is preliminary data.</text>
</comment>
<feature type="non-terminal residue" evidence="2">
    <location>
        <position position="1"/>
    </location>
</feature>
<sequence>EGGRGGGRKEEGKKEGRKEEGGREERRKEEGGREEGRKERGRKEGRRKEKERRGKGRKEREREGGKKEGKREGGKKEGRKKEGGGRRKEGKRDEFRLEVHQGSFQLCYAVSFPFDSAYQKVAKGDHVTLGHCDRHKYEPVSKHPNVDPCEKNGRQSLSFSAIVTKWSPDKYLQVENYLQKNRFPVRIKVWKSEAAKRRSPEGEKKQVSHLFPLEFSQTPSSFSEKGLGLNVPLLGPNLPAISGESGAGKRFEQTQARRLSRCVWWGGVRGGSLGRQGFEGC</sequence>